<feature type="signal peptide" evidence="5">
    <location>
        <begin position="1"/>
        <end position="20"/>
    </location>
</feature>
<keyword evidence="2 4" id="KW-0472">Membrane</keyword>
<evidence type="ECO:0000256" key="3">
    <source>
        <dbReference type="ARBA" id="ARBA00023237"/>
    </source>
</evidence>
<dbReference type="InterPro" id="IPR006664">
    <property type="entry name" value="OMP_bac"/>
</dbReference>
<dbReference type="PROSITE" id="PS51123">
    <property type="entry name" value="OMPA_2"/>
    <property type="match status" value="1"/>
</dbReference>
<dbReference type="InterPro" id="IPR011990">
    <property type="entry name" value="TPR-like_helical_dom_sf"/>
</dbReference>
<evidence type="ECO:0000259" key="6">
    <source>
        <dbReference type="PROSITE" id="PS51123"/>
    </source>
</evidence>
<dbReference type="InterPro" id="IPR036737">
    <property type="entry name" value="OmpA-like_sf"/>
</dbReference>
<dbReference type="Pfam" id="PF13620">
    <property type="entry name" value="CarboxypepD_reg"/>
    <property type="match status" value="1"/>
</dbReference>
<dbReference type="EMBL" id="FPJE01000009">
    <property type="protein sequence ID" value="SFW49138.1"/>
    <property type="molecule type" value="Genomic_DNA"/>
</dbReference>
<evidence type="ECO:0000256" key="4">
    <source>
        <dbReference type="PROSITE-ProRule" id="PRU00473"/>
    </source>
</evidence>
<name>A0A1K1PN13_9FLAO</name>
<dbReference type="InterPro" id="IPR011042">
    <property type="entry name" value="6-blade_b-propeller_TolB-like"/>
</dbReference>
<evidence type="ECO:0000313" key="7">
    <source>
        <dbReference type="EMBL" id="SFW49138.1"/>
    </source>
</evidence>
<feature type="domain" description="OmpA-like" evidence="6">
    <location>
        <begin position="523"/>
        <end position="646"/>
    </location>
</feature>
<comment type="subcellular location">
    <subcellularLocation>
        <location evidence="1">Cell outer membrane</location>
    </subcellularLocation>
</comment>
<dbReference type="Pfam" id="PF07676">
    <property type="entry name" value="PD40"/>
    <property type="match status" value="1"/>
</dbReference>
<reference evidence="7 8" key="1">
    <citation type="submission" date="2016-11" db="EMBL/GenBank/DDBJ databases">
        <authorList>
            <person name="Jaros S."/>
            <person name="Januszkiewicz K."/>
            <person name="Wedrychowicz H."/>
        </authorList>
    </citation>
    <scope>NUCLEOTIDE SEQUENCE [LARGE SCALE GENOMIC DNA]</scope>
    <source>
        <strain evidence="7 8">CGMCC 1.12145</strain>
    </source>
</reference>
<keyword evidence="5" id="KW-0732">Signal</keyword>
<dbReference type="PANTHER" id="PTHR30329:SF21">
    <property type="entry name" value="LIPOPROTEIN YIAD-RELATED"/>
    <property type="match status" value="1"/>
</dbReference>
<keyword evidence="3" id="KW-0998">Cell outer membrane</keyword>
<organism evidence="7 8">
    <name type="scientific">Sinomicrobium oceani</name>
    <dbReference type="NCBI Taxonomy" id="1150368"/>
    <lineage>
        <taxon>Bacteria</taxon>
        <taxon>Pseudomonadati</taxon>
        <taxon>Bacteroidota</taxon>
        <taxon>Flavobacteriia</taxon>
        <taxon>Flavobacteriales</taxon>
        <taxon>Flavobacteriaceae</taxon>
        <taxon>Sinomicrobium</taxon>
    </lineage>
</organism>
<accession>A0A1K1PN13</accession>
<dbReference type="GO" id="GO:0009279">
    <property type="term" value="C:cell outer membrane"/>
    <property type="evidence" value="ECO:0007669"/>
    <property type="project" value="UniProtKB-SubCell"/>
</dbReference>
<dbReference type="Pfam" id="PF00691">
    <property type="entry name" value="OmpA"/>
    <property type="match status" value="1"/>
</dbReference>
<keyword evidence="8" id="KW-1185">Reference proteome</keyword>
<protein>
    <submittedName>
        <fullName evidence="7">WD40-like Beta Propeller Repeat</fullName>
    </submittedName>
</protein>
<dbReference type="InterPro" id="IPR011659">
    <property type="entry name" value="WD40"/>
</dbReference>
<dbReference type="Gene3D" id="2.60.40.1120">
    <property type="entry name" value="Carboxypeptidase-like, regulatory domain"/>
    <property type="match status" value="1"/>
</dbReference>
<dbReference type="SUPFAM" id="SSF48452">
    <property type="entry name" value="TPR-like"/>
    <property type="match status" value="1"/>
</dbReference>
<evidence type="ECO:0000256" key="5">
    <source>
        <dbReference type="SAM" id="SignalP"/>
    </source>
</evidence>
<dbReference type="PANTHER" id="PTHR30329">
    <property type="entry name" value="STATOR ELEMENT OF FLAGELLAR MOTOR COMPLEX"/>
    <property type="match status" value="1"/>
</dbReference>
<dbReference type="STRING" id="1150368.SAMN02927921_01866"/>
<dbReference type="Gene3D" id="3.30.1330.60">
    <property type="entry name" value="OmpA-like domain"/>
    <property type="match status" value="1"/>
</dbReference>
<dbReference type="PRINTS" id="PR01021">
    <property type="entry name" value="OMPADOMAIN"/>
</dbReference>
<sequence>MIRNIFLALGFLCCFVSAFGQQLKKADRLFKELAYVEASEAYEAYLKGNKTPSPEVLENIADSYYFISKDSSAVKYYKKLYELQKTGMSGAHFNRYVHALKGVEEYDEAAALMKEYLRVKGNEKEITRYAKEKAYLDSLGQATSLFTIRNLESNTNRSEFGTAFYGDKIVFSSTRKPSYTLYVWNQQPFLDLYIGDRNATDGELFNVELFLSGLESKYHDATITFSPDRSYVYYTTNILKNKNKLVKDNSGTNNFHIMKGTIEDGKVTKTESLPFNSIDYSVGHPSMSPDGKWMFFVSDMPGGFGNTDIYVVQMDENGNVASEPQNLGPVINTQEQEMFPYFREGKLYFSSDGHYGLGRLDVFSSEQKEGKMEFKAPKNLGAPVNSNKDDFSFIIDSTASFGYFSSNRLEGKGDDDIYYYTKEKEPCDQLVSGKVTNKNTQLALEGASVKVYDEFGDLVTEAATGDNGMYEVEIPCESTYKFVATKPNYTTEEKEVKTTKKDGDKIEGVDFELTNYDDLIVKEDDQEKIDVNPIYFDFDKADITPQAAEELNKVIYVMNQFPKVKIKIESHADCRGNADYNRKLTDLRAKSTQKYILETGKIDPLRIESAIGYGEDRPKVVCERCNQCTEEQHAKNRRSDFIIIEK</sequence>
<dbReference type="SUPFAM" id="SSF103088">
    <property type="entry name" value="OmpA-like"/>
    <property type="match status" value="1"/>
</dbReference>
<dbReference type="Proteomes" id="UP000182248">
    <property type="component" value="Unassembled WGS sequence"/>
</dbReference>
<dbReference type="InterPro" id="IPR050330">
    <property type="entry name" value="Bact_OuterMem_StrucFunc"/>
</dbReference>
<dbReference type="CDD" id="cd07185">
    <property type="entry name" value="OmpA_C-like"/>
    <property type="match status" value="1"/>
</dbReference>
<dbReference type="Gene3D" id="1.25.40.10">
    <property type="entry name" value="Tetratricopeptide repeat domain"/>
    <property type="match status" value="1"/>
</dbReference>
<dbReference type="SUPFAM" id="SSF49478">
    <property type="entry name" value="Cna protein B-type domain"/>
    <property type="match status" value="1"/>
</dbReference>
<feature type="chain" id="PRO_5012272851" evidence="5">
    <location>
        <begin position="21"/>
        <end position="646"/>
    </location>
</feature>
<evidence type="ECO:0000256" key="1">
    <source>
        <dbReference type="ARBA" id="ARBA00004442"/>
    </source>
</evidence>
<gene>
    <name evidence="7" type="ORF">SAMN02927921_01866</name>
</gene>
<dbReference type="Gene3D" id="2.120.10.30">
    <property type="entry name" value="TolB, C-terminal domain"/>
    <property type="match status" value="1"/>
</dbReference>
<dbReference type="RefSeq" id="WP_139276088.1">
    <property type="nucleotide sequence ID" value="NZ_FPJE01000009.1"/>
</dbReference>
<dbReference type="AlphaFoldDB" id="A0A1K1PN13"/>
<evidence type="ECO:0000256" key="2">
    <source>
        <dbReference type="ARBA" id="ARBA00023136"/>
    </source>
</evidence>
<dbReference type="SUPFAM" id="SSF82171">
    <property type="entry name" value="DPP6 N-terminal domain-like"/>
    <property type="match status" value="1"/>
</dbReference>
<evidence type="ECO:0000313" key="8">
    <source>
        <dbReference type="Proteomes" id="UP000182248"/>
    </source>
</evidence>
<proteinExistence type="predicted"/>
<dbReference type="InterPro" id="IPR006665">
    <property type="entry name" value="OmpA-like"/>
</dbReference>
<dbReference type="OrthoDB" id="9809364at2"/>